<name>A0ABV4R149_9ACTN</name>
<comment type="caution">
    <text evidence="2">The sequence shown here is derived from an EMBL/GenBank/DDBJ whole genome shotgun (WGS) entry which is preliminary data.</text>
</comment>
<evidence type="ECO:0000313" key="2">
    <source>
        <dbReference type="EMBL" id="MFA1555658.1"/>
    </source>
</evidence>
<accession>A0ABV4R149</accession>
<dbReference type="Proteomes" id="UP001569904">
    <property type="component" value="Unassembled WGS sequence"/>
</dbReference>
<sequence>MPALKTFNVLTAALAAPLLLAVPAAAPAAGASTAAARSGPQTVPVEVTGDGFCAPGPDPRPPGPITFRVSTPDPAGHWWAVMRLRGEVTMDQVRQEFAESYSPDPAVSLPAIRAIYRDVDFRGGASVTPDAPVSVTSAFEPGTYYMSDTALEGATDGCGTGRTHLQRFRVAGPSRWTPPLSGETVIRARTTADGGQRFDMPRSWPSRASVVVRNQAEQPHEVIIVGVAPGTTDADVAAYFDALRNGDTSAPNPFGATVGGMLAISPGRTASFRIDLRPGRYCVLSFVRNPRTGVKSALEGMYTTVTVR</sequence>
<keyword evidence="1" id="KW-0732">Signal</keyword>
<gene>
    <name evidence="2" type="ORF">SM436_18375</name>
</gene>
<dbReference type="RefSeq" id="WP_371942384.1">
    <property type="nucleotide sequence ID" value="NZ_JAXCEH010000011.1"/>
</dbReference>
<organism evidence="2 3">
    <name type="scientific">Actinomadura chokoriensis</name>
    <dbReference type="NCBI Taxonomy" id="454156"/>
    <lineage>
        <taxon>Bacteria</taxon>
        <taxon>Bacillati</taxon>
        <taxon>Actinomycetota</taxon>
        <taxon>Actinomycetes</taxon>
        <taxon>Streptosporangiales</taxon>
        <taxon>Thermomonosporaceae</taxon>
        <taxon>Actinomadura</taxon>
    </lineage>
</organism>
<protein>
    <submittedName>
        <fullName evidence="2">Uncharacterized protein</fullName>
    </submittedName>
</protein>
<evidence type="ECO:0000313" key="3">
    <source>
        <dbReference type="Proteomes" id="UP001569904"/>
    </source>
</evidence>
<dbReference type="EMBL" id="JAXCEH010000011">
    <property type="protein sequence ID" value="MFA1555658.1"/>
    <property type="molecule type" value="Genomic_DNA"/>
</dbReference>
<proteinExistence type="predicted"/>
<reference evidence="2 3" key="1">
    <citation type="submission" date="2023-11" db="EMBL/GenBank/DDBJ databases">
        <title>Actinomadura monticuli sp. nov., isolated from volcanic ash.</title>
        <authorList>
            <person name="Lee S.D."/>
            <person name="Yang H."/>
            <person name="Kim I.S."/>
        </authorList>
    </citation>
    <scope>NUCLEOTIDE SEQUENCE [LARGE SCALE GENOMIC DNA]</scope>
    <source>
        <strain evidence="2 3">DSM 45346</strain>
    </source>
</reference>
<evidence type="ECO:0000256" key="1">
    <source>
        <dbReference type="SAM" id="SignalP"/>
    </source>
</evidence>
<feature type="signal peptide" evidence="1">
    <location>
        <begin position="1"/>
        <end position="28"/>
    </location>
</feature>
<feature type="chain" id="PRO_5047380127" evidence="1">
    <location>
        <begin position="29"/>
        <end position="308"/>
    </location>
</feature>
<keyword evidence="3" id="KW-1185">Reference proteome</keyword>